<dbReference type="PANTHER" id="PTHR30336">
    <property type="entry name" value="INNER MEMBRANE PROTEIN, PROBABLE PERMEASE"/>
    <property type="match status" value="1"/>
</dbReference>
<keyword evidence="10" id="KW-1185">Reference proteome</keyword>
<feature type="domain" description="DUF218" evidence="8">
    <location>
        <begin position="56"/>
        <end position="190"/>
    </location>
</feature>
<dbReference type="Proteomes" id="UP000199058">
    <property type="component" value="Unassembled WGS sequence"/>
</dbReference>
<evidence type="ECO:0000256" key="7">
    <source>
        <dbReference type="ARBA" id="ARBA00037355"/>
    </source>
</evidence>
<name>A0A1I1FEQ2_9GAMM</name>
<dbReference type="OrthoDB" id="9782395at2"/>
<organism evidence="9 10">
    <name type="scientific">Marinospirillum celere</name>
    <dbReference type="NCBI Taxonomy" id="1122252"/>
    <lineage>
        <taxon>Bacteria</taxon>
        <taxon>Pseudomonadati</taxon>
        <taxon>Pseudomonadota</taxon>
        <taxon>Gammaproteobacteria</taxon>
        <taxon>Oceanospirillales</taxon>
        <taxon>Oceanospirillaceae</taxon>
        <taxon>Marinospirillum</taxon>
    </lineage>
</organism>
<keyword evidence="4" id="KW-0812">Transmembrane</keyword>
<dbReference type="CDD" id="cd06259">
    <property type="entry name" value="YdcF-like"/>
    <property type="match status" value="1"/>
</dbReference>
<evidence type="ECO:0000256" key="1">
    <source>
        <dbReference type="ARBA" id="ARBA00004377"/>
    </source>
</evidence>
<keyword evidence="6" id="KW-0472">Membrane</keyword>
<evidence type="ECO:0000313" key="9">
    <source>
        <dbReference type="EMBL" id="SFB97781.1"/>
    </source>
</evidence>
<keyword evidence="2" id="KW-1003">Cell membrane</keyword>
<dbReference type="PANTHER" id="PTHR30336:SF0">
    <property type="entry name" value="PROTEIN SANA"/>
    <property type="match status" value="1"/>
</dbReference>
<comment type="subcellular location">
    <subcellularLocation>
        <location evidence="1">Cell inner membrane</location>
        <topology evidence="1">Single-pass membrane protein</topology>
    </subcellularLocation>
</comment>
<dbReference type="RefSeq" id="WP_091960063.1">
    <property type="nucleotide sequence ID" value="NZ_FOLH01000002.1"/>
</dbReference>
<dbReference type="InterPro" id="IPR051599">
    <property type="entry name" value="Cell_Envelope_Assoc"/>
</dbReference>
<evidence type="ECO:0000256" key="5">
    <source>
        <dbReference type="ARBA" id="ARBA00022989"/>
    </source>
</evidence>
<reference evidence="9 10" key="1">
    <citation type="submission" date="2016-10" db="EMBL/GenBank/DDBJ databases">
        <authorList>
            <person name="de Groot N.N."/>
        </authorList>
    </citation>
    <scope>NUCLEOTIDE SEQUENCE [LARGE SCALE GENOMIC DNA]</scope>
    <source>
        <strain evidence="9 10">DSM 18438</strain>
    </source>
</reference>
<evidence type="ECO:0000256" key="2">
    <source>
        <dbReference type="ARBA" id="ARBA00022475"/>
    </source>
</evidence>
<sequence>MRRLLRKILLWWWRLLALAALTLTLLLGVNAWFVGKTVDRINKTDAACTSMDVGILFGTSQYLRSGLPNPHYYGRINEAARLYREGKIQHLLVSGDNRTRYYNEPKRMQQDLIYRGLPETAMSLDHAGFSTFDTLKRAKQVFNVNQALLITQDYHLPRALFIAESLGIEAYGCQATGPSWTGMKNILLRELAARLRTLGDLYIWKREPRILDDPQPLDF</sequence>
<dbReference type="GO" id="GO:0005886">
    <property type="term" value="C:plasma membrane"/>
    <property type="evidence" value="ECO:0007669"/>
    <property type="project" value="UniProtKB-SubCell"/>
</dbReference>
<proteinExistence type="predicted"/>
<comment type="function">
    <text evidence="7">Participates in the barrier function of the cell envelope.</text>
</comment>
<evidence type="ECO:0000256" key="3">
    <source>
        <dbReference type="ARBA" id="ARBA00022519"/>
    </source>
</evidence>
<evidence type="ECO:0000256" key="6">
    <source>
        <dbReference type="ARBA" id="ARBA00023136"/>
    </source>
</evidence>
<evidence type="ECO:0000259" key="8">
    <source>
        <dbReference type="Pfam" id="PF02698"/>
    </source>
</evidence>
<evidence type="ECO:0000256" key="4">
    <source>
        <dbReference type="ARBA" id="ARBA00022692"/>
    </source>
</evidence>
<dbReference type="Pfam" id="PF02698">
    <property type="entry name" value="DUF218"/>
    <property type="match status" value="1"/>
</dbReference>
<dbReference type="EMBL" id="FOLH01000002">
    <property type="protein sequence ID" value="SFB97781.1"/>
    <property type="molecule type" value="Genomic_DNA"/>
</dbReference>
<keyword evidence="3" id="KW-0997">Cell inner membrane</keyword>
<evidence type="ECO:0000313" key="10">
    <source>
        <dbReference type="Proteomes" id="UP000199058"/>
    </source>
</evidence>
<keyword evidence="5" id="KW-1133">Transmembrane helix</keyword>
<dbReference type="InterPro" id="IPR003848">
    <property type="entry name" value="DUF218"/>
</dbReference>
<gene>
    <name evidence="9" type="ORF">SAMN05660443_0973</name>
</gene>
<accession>A0A1I1FEQ2</accession>
<protein>
    <submittedName>
        <fullName evidence="9">SanA protein</fullName>
    </submittedName>
</protein>
<dbReference type="AlphaFoldDB" id="A0A1I1FEQ2"/>